<dbReference type="InterPro" id="IPR019012">
    <property type="entry name" value="RNA_cap_Gua-N2-MeTrfase"/>
</dbReference>
<dbReference type="GO" id="GO:0071164">
    <property type="term" value="F:RNA cap trimethylguanosine synthase activity"/>
    <property type="evidence" value="ECO:0007669"/>
    <property type="project" value="TreeGrafter"/>
</dbReference>
<gene>
    <name evidence="8" type="ORF">AC631_00618</name>
</gene>
<evidence type="ECO:0000313" key="9">
    <source>
        <dbReference type="Proteomes" id="UP000054251"/>
    </source>
</evidence>
<dbReference type="Pfam" id="PF09445">
    <property type="entry name" value="Methyltransf_15"/>
    <property type="match status" value="1"/>
</dbReference>
<name>A0A0V1Q557_9ASCO</name>
<dbReference type="InterPro" id="IPR029063">
    <property type="entry name" value="SAM-dependent_MTases_sf"/>
</dbReference>
<dbReference type="AlphaFoldDB" id="A0A0V1Q557"/>
<evidence type="ECO:0000256" key="4">
    <source>
        <dbReference type="ARBA" id="ARBA00048740"/>
    </source>
</evidence>
<dbReference type="EMBL" id="LMYN01000007">
    <property type="protein sequence ID" value="KSA03643.1"/>
    <property type="molecule type" value="Genomic_DNA"/>
</dbReference>
<comment type="similarity">
    <text evidence="2">Belongs to the methyltransferase superfamily. Trimethylguanosine synthase family.</text>
</comment>
<dbReference type="PANTHER" id="PTHR14741">
    <property type="entry name" value="S-ADENOSYLMETHIONINE-DEPENDENT METHYLTRANSFERASE RELATED"/>
    <property type="match status" value="1"/>
</dbReference>
<dbReference type="RefSeq" id="XP_015469745.1">
    <property type="nucleotide sequence ID" value="XM_015609448.1"/>
</dbReference>
<organism evidence="8 9">
    <name type="scientific">Debaryomyces fabryi</name>
    <dbReference type="NCBI Taxonomy" id="58627"/>
    <lineage>
        <taxon>Eukaryota</taxon>
        <taxon>Fungi</taxon>
        <taxon>Dikarya</taxon>
        <taxon>Ascomycota</taxon>
        <taxon>Saccharomycotina</taxon>
        <taxon>Pichiomycetes</taxon>
        <taxon>Debaryomycetaceae</taxon>
        <taxon>Debaryomyces</taxon>
    </lineage>
</organism>
<dbReference type="PANTHER" id="PTHR14741:SF32">
    <property type="entry name" value="TRIMETHYLGUANOSINE SYNTHASE"/>
    <property type="match status" value="1"/>
</dbReference>
<accession>A0A0V1Q557</accession>
<evidence type="ECO:0000256" key="3">
    <source>
        <dbReference type="ARBA" id="ARBA00047418"/>
    </source>
</evidence>
<evidence type="ECO:0000256" key="7">
    <source>
        <dbReference type="ARBA" id="ARBA00049790"/>
    </source>
</evidence>
<comment type="catalytic activity">
    <reaction evidence="6">
        <text>a 5'-end (N(7)-methyl 5'-triphosphoguanosine)-ribonucleoside in snRNA + S-adenosyl-L-methionine = a 5'-end (N(2),N(7)-dimethyl 5'-triphosphoguanosine)-ribonucleoside in snRNA + S-adenosyl-L-homocysteine + H(+)</text>
        <dbReference type="Rhea" id="RHEA:78471"/>
        <dbReference type="Rhea" id="RHEA-COMP:19085"/>
        <dbReference type="Rhea" id="RHEA-COMP:19087"/>
        <dbReference type="ChEBI" id="CHEBI:15378"/>
        <dbReference type="ChEBI" id="CHEBI:57856"/>
        <dbReference type="ChEBI" id="CHEBI:59789"/>
        <dbReference type="ChEBI" id="CHEBI:156461"/>
        <dbReference type="ChEBI" id="CHEBI:172880"/>
    </reaction>
    <physiologicalReaction direction="left-to-right" evidence="6">
        <dbReference type="Rhea" id="RHEA:78472"/>
    </physiologicalReaction>
</comment>
<comment type="caution">
    <text evidence="8">The sequence shown here is derived from an EMBL/GenBank/DDBJ whole genome shotgun (WGS) entry which is preliminary data.</text>
</comment>
<protein>
    <recommendedName>
        <fullName evidence="1">Trimethylguanosine synthase</fullName>
    </recommendedName>
    <alternativeName>
        <fullName evidence="7">Cap-specific guanine-N(2) methyltransferase</fullName>
    </alternativeName>
</protein>
<keyword evidence="9" id="KW-1185">Reference proteome</keyword>
<dbReference type="Proteomes" id="UP000054251">
    <property type="component" value="Unassembled WGS sequence"/>
</dbReference>
<comment type="catalytic activity">
    <reaction evidence="5">
        <text>a 5'-end (N(2),N(7)-dimethyl 5'-triphosphoguanosine)-ribonucleoside in snRNA + S-adenosyl-L-methionine = a 5'-end (N(2),N(2),N(7)-trimethyl 5'-triphosphoguanosine)-ribonucleoside in snRNA + S-adenosyl-L-homocysteine + H(+)</text>
        <dbReference type="Rhea" id="RHEA:78479"/>
        <dbReference type="Rhea" id="RHEA-COMP:19087"/>
        <dbReference type="Rhea" id="RHEA-COMP:19089"/>
        <dbReference type="ChEBI" id="CHEBI:15378"/>
        <dbReference type="ChEBI" id="CHEBI:57856"/>
        <dbReference type="ChEBI" id="CHEBI:59789"/>
        <dbReference type="ChEBI" id="CHEBI:167623"/>
        <dbReference type="ChEBI" id="CHEBI:172880"/>
    </reaction>
    <physiologicalReaction direction="left-to-right" evidence="5">
        <dbReference type="Rhea" id="RHEA:78480"/>
    </physiologicalReaction>
</comment>
<comment type="catalytic activity">
    <reaction evidence="4">
        <text>a 5'-end (N(7)-methyl 5'-triphosphoguanosine)-ribonucleoside in snoRNA + S-adenosyl-L-methionine = a 5'-end (N(2),N(7)-dimethyl 5'-triphosphoguanosine)-ribonucleoside in snoRNA + S-adenosyl-L-homocysteine + H(+)</text>
        <dbReference type="Rhea" id="RHEA:78475"/>
        <dbReference type="Rhea" id="RHEA-COMP:19086"/>
        <dbReference type="Rhea" id="RHEA-COMP:19088"/>
        <dbReference type="ChEBI" id="CHEBI:15378"/>
        <dbReference type="ChEBI" id="CHEBI:57856"/>
        <dbReference type="ChEBI" id="CHEBI:59789"/>
        <dbReference type="ChEBI" id="CHEBI:156461"/>
        <dbReference type="ChEBI" id="CHEBI:172880"/>
    </reaction>
    <physiologicalReaction direction="left-to-right" evidence="4">
        <dbReference type="Rhea" id="RHEA:78476"/>
    </physiologicalReaction>
</comment>
<dbReference type="OrthoDB" id="194443at2759"/>
<evidence type="ECO:0000256" key="6">
    <source>
        <dbReference type="ARBA" id="ARBA00049075"/>
    </source>
</evidence>
<evidence type="ECO:0000256" key="1">
    <source>
        <dbReference type="ARBA" id="ARBA00018517"/>
    </source>
</evidence>
<evidence type="ECO:0000256" key="5">
    <source>
        <dbReference type="ARBA" id="ARBA00048763"/>
    </source>
</evidence>
<dbReference type="GeneID" id="26837627"/>
<evidence type="ECO:0000256" key="2">
    <source>
        <dbReference type="ARBA" id="ARBA00025783"/>
    </source>
</evidence>
<proteinExistence type="inferred from homology"/>
<sequence>MSSDTESIDQDDYAIEDENELLMHNHNTLPKNCKKYWNKRYSLFSKFDEGIFMTAELWFSVTPEDIAIYTAQLVLELMPEARNILDICCGGGGNTIQFANYFPSVGSIDINPTNMKCTMHNAAVYGVENRIWPKVGDWNQFSLVLPDGSPNQKWIPQHLRNTTTPSAIFDFIFCSPPWGGPSYKDADGFDVYNMQPFPINQLCHQVMQYTQNYGLFLPRSTNLDQLRRLTTELYGDSGKCRIIFLNINGYCKGLLALFGPTVSAESADCHSFLPEEEYTAY</sequence>
<dbReference type="Gene3D" id="3.40.50.150">
    <property type="entry name" value="Vaccinia Virus protein VP39"/>
    <property type="match status" value="1"/>
</dbReference>
<evidence type="ECO:0000313" key="8">
    <source>
        <dbReference type="EMBL" id="KSA03643.1"/>
    </source>
</evidence>
<dbReference type="GO" id="GO:0005634">
    <property type="term" value="C:nucleus"/>
    <property type="evidence" value="ECO:0007669"/>
    <property type="project" value="TreeGrafter"/>
</dbReference>
<dbReference type="SUPFAM" id="SSF53335">
    <property type="entry name" value="S-adenosyl-L-methionine-dependent methyltransferases"/>
    <property type="match status" value="1"/>
</dbReference>
<dbReference type="CDD" id="cd02440">
    <property type="entry name" value="AdoMet_MTases"/>
    <property type="match status" value="1"/>
</dbReference>
<comment type="catalytic activity">
    <reaction evidence="3">
        <text>a 5'-end (N(2),N(7)-dimethyl 5'-triphosphoguanosine)-ribonucleoside in snoRNA + S-adenosyl-L-methionine = a 5'-end (N(2),N(2),N(7)-trimethyl 5'-triphosphoguanosine)-ribonucleoside in snoRNA + S-adenosyl-L-homocysteine + H(+)</text>
        <dbReference type="Rhea" id="RHEA:78507"/>
        <dbReference type="Rhea" id="RHEA-COMP:19088"/>
        <dbReference type="Rhea" id="RHEA-COMP:19090"/>
        <dbReference type="ChEBI" id="CHEBI:15378"/>
        <dbReference type="ChEBI" id="CHEBI:57856"/>
        <dbReference type="ChEBI" id="CHEBI:59789"/>
        <dbReference type="ChEBI" id="CHEBI:167623"/>
        <dbReference type="ChEBI" id="CHEBI:172880"/>
    </reaction>
    <physiologicalReaction direction="left-to-right" evidence="3">
        <dbReference type="Rhea" id="RHEA:78508"/>
    </physiologicalReaction>
</comment>
<reference evidence="8 9" key="1">
    <citation type="submission" date="2015-11" db="EMBL/GenBank/DDBJ databases">
        <title>The genome of Debaryomyces fabryi.</title>
        <authorList>
            <person name="Tafer H."/>
            <person name="Lopandic K."/>
        </authorList>
    </citation>
    <scope>NUCLEOTIDE SEQUENCE [LARGE SCALE GENOMIC DNA]</scope>
    <source>
        <strain evidence="8 9">CBS 789</strain>
    </source>
</reference>